<sequence>MKKQTTFKLDRRDSVRFEENTAPVNIAYAHEVNDVAILPLGAIEQHGPHCPNGLDSFNAIHLAEKVAARSGATVLPCPMYGGHPYMHMGMPGTITLNYETNMALIHDIIASASNVGYNKFILLVAHGADSSFIPAVHKLGMEGYFVLASTWYDFLRDNKTVLEDFMWHADEAETSMALSLYGDLVHMDLAIDGGGTPLVDPKWKMAPGEASHRWQFYGAEGTFALLEKDDLDYGVIGNPTKATKEKGDKLVEAVVEGYSQLIKELLETHPVGTNPLGFRNPLGYNGFNGGAYPTFDKDHDEKGRPTYYKK</sequence>
<dbReference type="GO" id="GO:0016811">
    <property type="term" value="F:hydrolase activity, acting on carbon-nitrogen (but not peptide) bonds, in linear amides"/>
    <property type="evidence" value="ECO:0007669"/>
    <property type="project" value="TreeGrafter"/>
</dbReference>
<dbReference type="InterPro" id="IPR003785">
    <property type="entry name" value="Creatininase/forma_Hydrolase"/>
</dbReference>
<dbReference type="PANTHER" id="PTHR35005:SF1">
    <property type="entry name" value="2-AMINO-5-FORMYLAMINO-6-RIBOSYLAMINOPYRIMIDIN-4(3H)-ONE 5'-MONOPHOSPHATE DEFORMYLASE"/>
    <property type="match status" value="1"/>
</dbReference>
<evidence type="ECO:0000256" key="5">
    <source>
        <dbReference type="ARBA" id="ARBA00024029"/>
    </source>
</evidence>
<evidence type="ECO:0000313" key="6">
    <source>
        <dbReference type="EMBL" id="HJB56574.1"/>
    </source>
</evidence>
<accession>A0A9D2MAX0</accession>
<evidence type="ECO:0000256" key="3">
    <source>
        <dbReference type="ARBA" id="ARBA00022801"/>
    </source>
</evidence>
<comment type="caution">
    <text evidence="6">The sequence shown here is derived from an EMBL/GenBank/DDBJ whole genome shotgun (WGS) entry which is preliminary data.</text>
</comment>
<evidence type="ECO:0000256" key="4">
    <source>
        <dbReference type="ARBA" id="ARBA00022833"/>
    </source>
</evidence>
<dbReference type="GO" id="GO:0009231">
    <property type="term" value="P:riboflavin biosynthetic process"/>
    <property type="evidence" value="ECO:0007669"/>
    <property type="project" value="TreeGrafter"/>
</dbReference>
<dbReference type="InterPro" id="IPR024087">
    <property type="entry name" value="Creatininase-like_sf"/>
</dbReference>
<evidence type="ECO:0000313" key="7">
    <source>
        <dbReference type="Proteomes" id="UP000824208"/>
    </source>
</evidence>
<reference evidence="6" key="2">
    <citation type="submission" date="2021-04" db="EMBL/GenBank/DDBJ databases">
        <authorList>
            <person name="Gilroy R."/>
        </authorList>
    </citation>
    <scope>NUCLEOTIDE SEQUENCE</scope>
    <source>
        <strain evidence="6">CHK189-11263</strain>
    </source>
</reference>
<dbReference type="GO" id="GO:0046872">
    <property type="term" value="F:metal ion binding"/>
    <property type="evidence" value="ECO:0007669"/>
    <property type="project" value="UniProtKB-KW"/>
</dbReference>
<dbReference type="Pfam" id="PF02633">
    <property type="entry name" value="Creatininase"/>
    <property type="match status" value="1"/>
</dbReference>
<evidence type="ECO:0000256" key="2">
    <source>
        <dbReference type="ARBA" id="ARBA00022723"/>
    </source>
</evidence>
<dbReference type="PANTHER" id="PTHR35005">
    <property type="entry name" value="3-DEHYDRO-SCYLLO-INOSOSE HYDROLASE"/>
    <property type="match status" value="1"/>
</dbReference>
<comment type="cofactor">
    <cofactor evidence="1">
        <name>Zn(2+)</name>
        <dbReference type="ChEBI" id="CHEBI:29105"/>
    </cofactor>
</comment>
<dbReference type="AlphaFoldDB" id="A0A9D2MAX0"/>
<name>A0A9D2MAX0_9FIRM</name>
<evidence type="ECO:0000256" key="1">
    <source>
        <dbReference type="ARBA" id="ARBA00001947"/>
    </source>
</evidence>
<keyword evidence="3" id="KW-0378">Hydrolase</keyword>
<dbReference type="Gene3D" id="3.40.50.10310">
    <property type="entry name" value="Creatininase"/>
    <property type="match status" value="1"/>
</dbReference>
<gene>
    <name evidence="6" type="ORF">H9714_03385</name>
</gene>
<dbReference type="Proteomes" id="UP000824208">
    <property type="component" value="Unassembled WGS sequence"/>
</dbReference>
<keyword evidence="2" id="KW-0479">Metal-binding</keyword>
<comment type="similarity">
    <text evidence="5">Belongs to the creatininase superfamily.</text>
</comment>
<keyword evidence="4" id="KW-0862">Zinc</keyword>
<protein>
    <submittedName>
        <fullName evidence="6">Creatininase family protein</fullName>
    </submittedName>
</protein>
<reference evidence="6" key="1">
    <citation type="journal article" date="2021" name="PeerJ">
        <title>Extensive microbial diversity within the chicken gut microbiome revealed by metagenomics and culture.</title>
        <authorList>
            <person name="Gilroy R."/>
            <person name="Ravi A."/>
            <person name="Getino M."/>
            <person name="Pursley I."/>
            <person name="Horton D.L."/>
            <person name="Alikhan N.F."/>
            <person name="Baker D."/>
            <person name="Gharbi K."/>
            <person name="Hall N."/>
            <person name="Watson M."/>
            <person name="Adriaenssens E.M."/>
            <person name="Foster-Nyarko E."/>
            <person name="Jarju S."/>
            <person name="Secka A."/>
            <person name="Antonio M."/>
            <person name="Oren A."/>
            <person name="Chaudhuri R.R."/>
            <person name="La Ragione R."/>
            <person name="Hildebrand F."/>
            <person name="Pallen M.J."/>
        </authorList>
    </citation>
    <scope>NUCLEOTIDE SEQUENCE</scope>
    <source>
        <strain evidence="6">CHK189-11263</strain>
    </source>
</reference>
<organism evidence="6 7">
    <name type="scientific">Candidatus Flavonifractor intestinipullorum</name>
    <dbReference type="NCBI Taxonomy" id="2838587"/>
    <lineage>
        <taxon>Bacteria</taxon>
        <taxon>Bacillati</taxon>
        <taxon>Bacillota</taxon>
        <taxon>Clostridia</taxon>
        <taxon>Eubacteriales</taxon>
        <taxon>Oscillospiraceae</taxon>
        <taxon>Flavonifractor</taxon>
    </lineage>
</organism>
<proteinExistence type="inferred from homology"/>
<dbReference type="EMBL" id="DWYC01000036">
    <property type="protein sequence ID" value="HJB56574.1"/>
    <property type="molecule type" value="Genomic_DNA"/>
</dbReference>
<dbReference type="SUPFAM" id="SSF102215">
    <property type="entry name" value="Creatininase"/>
    <property type="match status" value="1"/>
</dbReference>